<reference evidence="1 2" key="1">
    <citation type="journal article" date="2024" name="Front Chem Biol">
        <title>Unveiling the potential of Daldinia eschscholtzii MFLUCC 19-0629 through bioactivity and bioinformatics studies for enhanced sustainable agriculture production.</title>
        <authorList>
            <person name="Brooks S."/>
            <person name="Weaver J.A."/>
            <person name="Klomchit A."/>
            <person name="Alharthi S.A."/>
            <person name="Onlamun T."/>
            <person name="Nurani R."/>
            <person name="Vong T.K."/>
            <person name="Alberti F."/>
            <person name="Greco C."/>
        </authorList>
    </citation>
    <scope>NUCLEOTIDE SEQUENCE [LARGE SCALE GENOMIC DNA]</scope>
    <source>
        <strain evidence="1">MFLUCC 19-0629</strain>
    </source>
</reference>
<name>A0AAX6MGC7_9PEZI</name>
<dbReference type="Proteomes" id="UP001369815">
    <property type="component" value="Unassembled WGS sequence"/>
</dbReference>
<gene>
    <name evidence="1" type="ORF">Daesc_006188</name>
</gene>
<accession>A0AAX6MGC7</accession>
<dbReference type="AlphaFoldDB" id="A0AAX6MGC7"/>
<keyword evidence="2" id="KW-1185">Reference proteome</keyword>
<proteinExistence type="predicted"/>
<comment type="caution">
    <text evidence="1">The sequence shown here is derived from an EMBL/GenBank/DDBJ whole genome shotgun (WGS) entry which is preliminary data.</text>
</comment>
<evidence type="ECO:0000313" key="2">
    <source>
        <dbReference type="Proteomes" id="UP001369815"/>
    </source>
</evidence>
<evidence type="ECO:0000313" key="1">
    <source>
        <dbReference type="EMBL" id="KAK6951665.1"/>
    </source>
</evidence>
<dbReference type="EMBL" id="JBANMG010000006">
    <property type="protein sequence ID" value="KAK6951665.1"/>
    <property type="molecule type" value="Genomic_DNA"/>
</dbReference>
<organism evidence="1 2">
    <name type="scientific">Daldinia eschscholtzii</name>
    <dbReference type="NCBI Taxonomy" id="292717"/>
    <lineage>
        <taxon>Eukaryota</taxon>
        <taxon>Fungi</taxon>
        <taxon>Dikarya</taxon>
        <taxon>Ascomycota</taxon>
        <taxon>Pezizomycotina</taxon>
        <taxon>Sordariomycetes</taxon>
        <taxon>Xylariomycetidae</taxon>
        <taxon>Xylariales</taxon>
        <taxon>Hypoxylaceae</taxon>
        <taxon>Daldinia</taxon>
    </lineage>
</organism>
<sequence length="390" mass="44499">MSLDDISYWKRGGKPEKDCEDSLSHMTRVRLTIDSDGISKIEHMPDQPSKEVYSVSSAYIVERKQTIAKCSVQLKNGLLRLVLPTGQPPPRIWNTPNPPELTFCNPYIRGYNPSWQRVFAVDTGRISGITFFFSSNRLLSIYPHYSNTSDAMATYRRFSYRRKRDIVWVYQPISKHDRLLVLGVRESPLGKFSVLIRFERAGDVVIGSYIPGPAKQDQCLGQRPPVTLIYNEPIEGQEVSFLCAYRGLTSRVALPKPFAMEKLRSIPNSLAEEAYLSKAPLADVASAKVFYEEDTQLCKGIMFRYHDGVSRAVGQCRVNVDATKLVSQPLRFCYRINEACDRYRQAAHSVQVTLQEEPHRQHGEGWSCHRLVGMLNFWFTPDSSFITIEN</sequence>
<protein>
    <submittedName>
        <fullName evidence="1">Uncharacterized protein</fullName>
    </submittedName>
</protein>